<keyword evidence="1" id="KW-0472">Membrane</keyword>
<feature type="transmembrane region" description="Helical" evidence="1">
    <location>
        <begin position="627"/>
        <end position="648"/>
    </location>
</feature>
<proteinExistence type="predicted"/>
<evidence type="ECO:0000313" key="3">
    <source>
        <dbReference type="Proteomes" id="UP001583177"/>
    </source>
</evidence>
<gene>
    <name evidence="2" type="ORF">Daus18300_009150</name>
</gene>
<feature type="transmembrane region" description="Helical" evidence="1">
    <location>
        <begin position="355"/>
        <end position="372"/>
    </location>
</feature>
<feature type="transmembrane region" description="Helical" evidence="1">
    <location>
        <begin position="563"/>
        <end position="583"/>
    </location>
</feature>
<keyword evidence="1" id="KW-1133">Transmembrane helix</keyword>
<reference evidence="2 3" key="1">
    <citation type="journal article" date="2024" name="IMA Fungus">
        <title>IMA Genome - F19 : A genome assembly and annotation guide to empower mycologists, including annotated draft genome sequences of Ceratocystis pirilliformis, Diaporthe australafricana, Fusarium ophioides, Paecilomyces lecythidis, and Sporothrix stenoceras.</title>
        <authorList>
            <person name="Aylward J."/>
            <person name="Wilson A.M."/>
            <person name="Visagie C.M."/>
            <person name="Spraker J."/>
            <person name="Barnes I."/>
            <person name="Buitendag C."/>
            <person name="Ceriani C."/>
            <person name="Del Mar Angel L."/>
            <person name="du Plessis D."/>
            <person name="Fuchs T."/>
            <person name="Gasser K."/>
            <person name="Kramer D."/>
            <person name="Li W."/>
            <person name="Munsamy K."/>
            <person name="Piso A."/>
            <person name="Price J.L."/>
            <person name="Sonnekus B."/>
            <person name="Thomas C."/>
            <person name="van der Nest A."/>
            <person name="van Dijk A."/>
            <person name="van Heerden A."/>
            <person name="van Vuuren N."/>
            <person name="Yilmaz N."/>
            <person name="Duong T.A."/>
            <person name="van der Merwe N.A."/>
            <person name="Wingfield M.J."/>
            <person name="Wingfield B.D."/>
        </authorList>
    </citation>
    <scope>NUCLEOTIDE SEQUENCE [LARGE SCALE GENOMIC DNA]</scope>
    <source>
        <strain evidence="2 3">CMW 18300</strain>
    </source>
</reference>
<feature type="transmembrane region" description="Helical" evidence="1">
    <location>
        <begin position="523"/>
        <end position="542"/>
    </location>
</feature>
<dbReference type="EMBL" id="JAWRVE010000091">
    <property type="protein sequence ID" value="KAL1860518.1"/>
    <property type="molecule type" value="Genomic_DNA"/>
</dbReference>
<accession>A0ABR3WFA3</accession>
<evidence type="ECO:0000256" key="1">
    <source>
        <dbReference type="SAM" id="Phobius"/>
    </source>
</evidence>
<name>A0ABR3WFA3_9PEZI</name>
<comment type="caution">
    <text evidence="2">The sequence shown here is derived from an EMBL/GenBank/DDBJ whole genome shotgun (WGS) entry which is preliminary data.</text>
</comment>
<organism evidence="2 3">
    <name type="scientific">Diaporthe australafricana</name>
    <dbReference type="NCBI Taxonomy" id="127596"/>
    <lineage>
        <taxon>Eukaryota</taxon>
        <taxon>Fungi</taxon>
        <taxon>Dikarya</taxon>
        <taxon>Ascomycota</taxon>
        <taxon>Pezizomycotina</taxon>
        <taxon>Sordariomycetes</taxon>
        <taxon>Sordariomycetidae</taxon>
        <taxon>Diaporthales</taxon>
        <taxon>Diaporthaceae</taxon>
        <taxon>Diaporthe</taxon>
    </lineage>
</organism>
<feature type="transmembrane region" description="Helical" evidence="1">
    <location>
        <begin position="487"/>
        <end position="511"/>
    </location>
</feature>
<keyword evidence="1" id="KW-0812">Transmembrane</keyword>
<keyword evidence="3" id="KW-1185">Reference proteome</keyword>
<sequence length="685" mass="76014">MVYPSIGELIPQLANLAASAKTSLSNTAGGQNFTHCCLVAVNQSLTVIGPDGTLSFNTPSYFSPPLTIPELGSVLSGDQSTFPCGVSPSDSGGDGTPVVRVPYDWCLSQCGGWEVSHLNVPQQWVGPLVLFILPSLAFCLNIPRAGKLATPDVLSRAHPRSLIWFATYWVRLLWAILLTVVDTFVWLSICFAFAGPMLLSAMDEYVLDRKVLGFLDASKEPGRSPNISPRLRAQLLLAVVVGNLRISTGRRMSVFSQWDAQTSQRRMSIGDILKDNTWTRVMAMIDEDESDTAWNGGKVLLSTKLKAILNSQASFGATIGAPILFFIGGFIYTLLGIQNGRLRDDDTAQALAFGMWWMTVPHLAIVSCAMLASPSPSALQGIVWDGGAIASREKSERGSWDLMKSRVQRFAICRWVLKKTGKYEPIQPIYDGQFKTVTLWNRGPNKRRWVEEAIRDYSTTHFDEHGDRSMPPEEVRKRLSMNLGDHLNILAGSVVLLILPSLLAFLTSYYTPRKGVSCRSGTYLIYSITQVLECLFWVWEGWLKRMYGERWSEARTRAKTISWCGQTFVGFFAISTAVVGTLMQLLGVYRTCACKVPISYWLYPEAPGAYVDLSSGGAASVSDAQQWWVASGWVAVGFICAICTLAWWHQRRLRRVFRAEADSLNEGRIVAQLTLEESYEIMAKK</sequence>
<evidence type="ECO:0000313" key="2">
    <source>
        <dbReference type="EMBL" id="KAL1860518.1"/>
    </source>
</evidence>
<protein>
    <submittedName>
        <fullName evidence="2">Uncharacterized protein</fullName>
    </submittedName>
</protein>
<dbReference type="Proteomes" id="UP001583177">
    <property type="component" value="Unassembled WGS sequence"/>
</dbReference>
<feature type="transmembrane region" description="Helical" evidence="1">
    <location>
        <begin position="313"/>
        <end position="335"/>
    </location>
</feature>